<evidence type="ECO:0000256" key="2">
    <source>
        <dbReference type="ARBA" id="ARBA00022499"/>
    </source>
</evidence>
<comment type="caution">
    <text evidence="7">The sequence shown here is derived from an EMBL/GenBank/DDBJ whole genome shotgun (WGS) entry which is preliminary data.</text>
</comment>
<evidence type="ECO:0000313" key="8">
    <source>
        <dbReference type="EMBL" id="CAF3655118.1"/>
    </source>
</evidence>
<feature type="domain" description="Cullin family profile" evidence="6">
    <location>
        <begin position="323"/>
        <end position="366"/>
    </location>
</feature>
<dbReference type="Pfam" id="PF10557">
    <property type="entry name" value="Cullin_Nedd8"/>
    <property type="match status" value="1"/>
</dbReference>
<gene>
    <name evidence="7" type="ORF">OVA965_LOCUS8095</name>
    <name evidence="8" type="ORF">TMI583_LOCUS8091</name>
</gene>
<dbReference type="EMBL" id="CAJNOK010002670">
    <property type="protein sequence ID" value="CAF0870304.1"/>
    <property type="molecule type" value="Genomic_DNA"/>
</dbReference>
<evidence type="ECO:0000256" key="4">
    <source>
        <dbReference type="PROSITE-ProRule" id="PRU00330"/>
    </source>
</evidence>
<dbReference type="InterPro" id="IPR016159">
    <property type="entry name" value="Cullin_repeat-like_dom_sf"/>
</dbReference>
<dbReference type="InterPro" id="IPR001373">
    <property type="entry name" value="Cullin_N"/>
</dbReference>
<dbReference type="SUPFAM" id="SSF46785">
    <property type="entry name" value="Winged helix' DNA-binding domain"/>
    <property type="match status" value="1"/>
</dbReference>
<evidence type="ECO:0000256" key="3">
    <source>
        <dbReference type="ARBA" id="ARBA00022843"/>
    </source>
</evidence>
<dbReference type="PANTHER" id="PTHR11932">
    <property type="entry name" value="CULLIN"/>
    <property type="match status" value="1"/>
</dbReference>
<evidence type="ECO:0000256" key="1">
    <source>
        <dbReference type="ARBA" id="ARBA00006019"/>
    </source>
</evidence>
<evidence type="ECO:0000256" key="5">
    <source>
        <dbReference type="RuleBase" id="RU003829"/>
    </source>
</evidence>
<dbReference type="Pfam" id="PF00888">
    <property type="entry name" value="Cullin"/>
    <property type="match status" value="2"/>
</dbReference>
<dbReference type="Pfam" id="PF26557">
    <property type="entry name" value="Cullin_AB"/>
    <property type="match status" value="1"/>
</dbReference>
<organism evidence="7 9">
    <name type="scientific">Didymodactylos carnosus</name>
    <dbReference type="NCBI Taxonomy" id="1234261"/>
    <lineage>
        <taxon>Eukaryota</taxon>
        <taxon>Metazoa</taxon>
        <taxon>Spiralia</taxon>
        <taxon>Gnathifera</taxon>
        <taxon>Rotifera</taxon>
        <taxon>Eurotatoria</taxon>
        <taxon>Bdelloidea</taxon>
        <taxon>Philodinida</taxon>
        <taxon>Philodinidae</taxon>
        <taxon>Didymodactylos</taxon>
    </lineage>
</organism>
<dbReference type="InterPro" id="IPR036388">
    <property type="entry name" value="WH-like_DNA-bd_sf"/>
</dbReference>
<keyword evidence="2" id="KW-1017">Isopeptide bond</keyword>
<feature type="non-terminal residue" evidence="7">
    <location>
        <position position="1"/>
    </location>
</feature>
<dbReference type="InterPro" id="IPR045093">
    <property type="entry name" value="Cullin"/>
</dbReference>
<dbReference type="InterPro" id="IPR036317">
    <property type="entry name" value="Cullin_homology_sf"/>
</dbReference>
<dbReference type="Gene3D" id="1.20.1310.10">
    <property type="entry name" value="Cullin Repeats"/>
    <property type="match status" value="2"/>
</dbReference>
<proteinExistence type="inferred from homology"/>
<dbReference type="GO" id="GO:0006511">
    <property type="term" value="P:ubiquitin-dependent protein catabolic process"/>
    <property type="evidence" value="ECO:0007669"/>
    <property type="project" value="InterPro"/>
</dbReference>
<comment type="similarity">
    <text evidence="1 4 5">Belongs to the cullin family.</text>
</comment>
<sequence length="502" mass="59172">LILWDNILFKPLNKRLTCICLDLIKRERNNELIDSQLIGDMQNYRYLQRSSIDELMTDSQEIEINNTFKLMNDSMTNIQVPILNTHQKTFEQGYLSDTETFCRSESIDYLKDNHIADYLKKVDSRLKEEIHRGQLYLHKSTLPDLIAICENVLIKEHLDDIYDRWKPLLSNENHEDLIRLFKYVGRISNENRFTSETENYICQQGLESIQKISKQIVFSYIEDKDIFEKFYWKMLAQRFVHQASVNDEHEVLMVQKLKEASGSTYTVKLEQMCKDIHTSKTLLDEFRNWCKINTIDKTFDFSIMVLTTSVWPFSVPSTIKIPIQVSTYQMIILLLFNESPEYTVEQIQDETQIELDLLIKILCLLLKEKIFICTDLSIEGQNKIEEENIKINFVIKLNFDYKSATIRRNLNLPIKSLEQKETEETNRTIDKDRALIIQAAIVRIMKIKQTLNHQSLIAEVMEHLSLQFKPQPPTIKKCVDILIEKEYLGRVPNEKGVYSYLP</sequence>
<dbReference type="EMBL" id="CAJOBA010002671">
    <property type="protein sequence ID" value="CAF3655118.1"/>
    <property type="molecule type" value="Genomic_DNA"/>
</dbReference>
<name>A0A8S2D3N4_9BILA</name>
<feature type="domain" description="Cullin family profile" evidence="6">
    <location>
        <begin position="216"/>
        <end position="320"/>
    </location>
</feature>
<reference evidence="7" key="1">
    <citation type="submission" date="2021-02" db="EMBL/GenBank/DDBJ databases">
        <authorList>
            <person name="Nowell W R."/>
        </authorList>
    </citation>
    <scope>NUCLEOTIDE SEQUENCE</scope>
</reference>
<dbReference type="SUPFAM" id="SSF74788">
    <property type="entry name" value="Cullin repeat-like"/>
    <property type="match status" value="1"/>
</dbReference>
<keyword evidence="3" id="KW-0832">Ubl conjugation</keyword>
<dbReference type="SMART" id="SM00884">
    <property type="entry name" value="Cullin_Nedd8"/>
    <property type="match status" value="1"/>
</dbReference>
<protein>
    <recommendedName>
        <fullName evidence="6">Cullin family profile domain-containing protein</fullName>
    </recommendedName>
</protein>
<dbReference type="Proteomes" id="UP000677228">
    <property type="component" value="Unassembled WGS sequence"/>
</dbReference>
<dbReference type="InterPro" id="IPR019559">
    <property type="entry name" value="Cullin_neddylation_domain"/>
</dbReference>
<dbReference type="InterPro" id="IPR059120">
    <property type="entry name" value="Cullin-like_AB"/>
</dbReference>
<dbReference type="SMART" id="SM00182">
    <property type="entry name" value="CULLIN"/>
    <property type="match status" value="1"/>
</dbReference>
<dbReference type="GO" id="GO:0031625">
    <property type="term" value="F:ubiquitin protein ligase binding"/>
    <property type="evidence" value="ECO:0007669"/>
    <property type="project" value="InterPro"/>
</dbReference>
<dbReference type="InterPro" id="IPR016158">
    <property type="entry name" value="Cullin_homology"/>
</dbReference>
<dbReference type="PROSITE" id="PS50069">
    <property type="entry name" value="CULLIN_2"/>
    <property type="match status" value="2"/>
</dbReference>
<evidence type="ECO:0000259" key="6">
    <source>
        <dbReference type="PROSITE" id="PS50069"/>
    </source>
</evidence>
<dbReference type="FunFam" id="1.10.10.10:FF:000014">
    <property type="entry name" value="Cullin 1"/>
    <property type="match status" value="1"/>
</dbReference>
<dbReference type="SUPFAM" id="SSF75632">
    <property type="entry name" value="Cullin homology domain"/>
    <property type="match status" value="1"/>
</dbReference>
<dbReference type="AlphaFoldDB" id="A0A8S2D3N4"/>
<evidence type="ECO:0000313" key="9">
    <source>
        <dbReference type="Proteomes" id="UP000677228"/>
    </source>
</evidence>
<accession>A0A8S2D3N4</accession>
<dbReference type="Gene3D" id="1.10.10.10">
    <property type="entry name" value="Winged helix-like DNA-binding domain superfamily/Winged helix DNA-binding domain"/>
    <property type="match status" value="2"/>
</dbReference>
<evidence type="ECO:0000313" key="7">
    <source>
        <dbReference type="EMBL" id="CAF0870304.1"/>
    </source>
</evidence>
<dbReference type="InterPro" id="IPR036390">
    <property type="entry name" value="WH_DNA-bd_sf"/>
</dbReference>
<dbReference type="Proteomes" id="UP000682733">
    <property type="component" value="Unassembled WGS sequence"/>
</dbReference>